<reference evidence="2 3" key="1">
    <citation type="journal article" date="2021" name="Elife">
        <title>Chloroplast acquisition without the gene transfer in kleptoplastic sea slugs, Plakobranchus ocellatus.</title>
        <authorList>
            <person name="Maeda T."/>
            <person name="Takahashi S."/>
            <person name="Yoshida T."/>
            <person name="Shimamura S."/>
            <person name="Takaki Y."/>
            <person name="Nagai Y."/>
            <person name="Toyoda A."/>
            <person name="Suzuki Y."/>
            <person name="Arimoto A."/>
            <person name="Ishii H."/>
            <person name="Satoh N."/>
            <person name="Nishiyama T."/>
            <person name="Hasebe M."/>
            <person name="Maruyama T."/>
            <person name="Minagawa J."/>
            <person name="Obokata J."/>
            <person name="Shigenobu S."/>
        </authorList>
    </citation>
    <scope>NUCLEOTIDE SEQUENCE [LARGE SCALE GENOMIC DNA]</scope>
</reference>
<evidence type="ECO:0000256" key="1">
    <source>
        <dbReference type="SAM" id="MobiDB-lite"/>
    </source>
</evidence>
<evidence type="ECO:0000313" key="3">
    <source>
        <dbReference type="Proteomes" id="UP000735302"/>
    </source>
</evidence>
<sequence>MRSLMVGYCGTDSENFPSCEVTGISAPKNLTDVENEGHGGVDDEHQVHININDGDDGLLDDPQTNDDTNDESSHDGLLDNPQTNSDTNDEGSHDGLLDDPQTNSDTRDKGSHDGLLDNLQTNGDENDESCHDKPLVEPQTNGDTNDEGVRVGCNVADRQPLLNNDFIHLERLILCLAENENTYVYKELPEEKKNNCFFIIDNTENNEKKRGDRGAWTN</sequence>
<comment type="caution">
    <text evidence="2">The sequence shown here is derived from an EMBL/GenBank/DDBJ whole genome shotgun (WGS) entry which is preliminary data.</text>
</comment>
<feature type="compositionally biased region" description="Basic and acidic residues" evidence="1">
    <location>
        <begin position="105"/>
        <end position="115"/>
    </location>
</feature>
<accession>A0AAV4BGA8</accession>
<organism evidence="2 3">
    <name type="scientific">Plakobranchus ocellatus</name>
    <dbReference type="NCBI Taxonomy" id="259542"/>
    <lineage>
        <taxon>Eukaryota</taxon>
        <taxon>Metazoa</taxon>
        <taxon>Spiralia</taxon>
        <taxon>Lophotrochozoa</taxon>
        <taxon>Mollusca</taxon>
        <taxon>Gastropoda</taxon>
        <taxon>Heterobranchia</taxon>
        <taxon>Euthyneura</taxon>
        <taxon>Panpulmonata</taxon>
        <taxon>Sacoglossa</taxon>
        <taxon>Placobranchoidea</taxon>
        <taxon>Plakobranchidae</taxon>
        <taxon>Plakobranchus</taxon>
    </lineage>
</organism>
<feature type="compositionally biased region" description="Basic and acidic residues" evidence="1">
    <location>
        <begin position="35"/>
        <end position="47"/>
    </location>
</feature>
<feature type="compositionally biased region" description="Acidic residues" evidence="1">
    <location>
        <begin position="53"/>
        <end position="70"/>
    </location>
</feature>
<feature type="region of interest" description="Disordered" evidence="1">
    <location>
        <begin position="30"/>
        <end position="148"/>
    </location>
</feature>
<keyword evidence="3" id="KW-1185">Reference proteome</keyword>
<gene>
    <name evidence="2" type="ORF">PoB_004388900</name>
</gene>
<dbReference type="EMBL" id="BLXT01004787">
    <property type="protein sequence ID" value="GFO17384.1"/>
    <property type="molecule type" value="Genomic_DNA"/>
</dbReference>
<evidence type="ECO:0000313" key="2">
    <source>
        <dbReference type="EMBL" id="GFO17384.1"/>
    </source>
</evidence>
<protein>
    <submittedName>
        <fullName evidence="2">Uncharacterized protein</fullName>
    </submittedName>
</protein>
<name>A0AAV4BGA8_9GAST</name>
<dbReference type="Proteomes" id="UP000735302">
    <property type="component" value="Unassembled WGS sequence"/>
</dbReference>
<dbReference type="AlphaFoldDB" id="A0AAV4BGA8"/>
<proteinExistence type="predicted"/>